<organism evidence="2">
    <name type="scientific">Oryza meridionalis</name>
    <dbReference type="NCBI Taxonomy" id="40149"/>
    <lineage>
        <taxon>Eukaryota</taxon>
        <taxon>Viridiplantae</taxon>
        <taxon>Streptophyta</taxon>
        <taxon>Embryophyta</taxon>
        <taxon>Tracheophyta</taxon>
        <taxon>Spermatophyta</taxon>
        <taxon>Magnoliopsida</taxon>
        <taxon>Liliopsida</taxon>
        <taxon>Poales</taxon>
        <taxon>Poaceae</taxon>
        <taxon>BOP clade</taxon>
        <taxon>Oryzoideae</taxon>
        <taxon>Oryzeae</taxon>
        <taxon>Oryzinae</taxon>
        <taxon>Oryza</taxon>
    </lineage>
</organism>
<reference evidence="2" key="1">
    <citation type="submission" date="2015-04" db="UniProtKB">
        <authorList>
            <consortium name="EnsemblPlants"/>
        </authorList>
    </citation>
    <scope>IDENTIFICATION</scope>
</reference>
<feature type="coiled-coil region" evidence="1">
    <location>
        <begin position="207"/>
        <end position="234"/>
    </location>
</feature>
<dbReference type="Gramene" id="OMERI07G21030.2">
    <property type="protein sequence ID" value="OMERI07G21030.2"/>
    <property type="gene ID" value="OMERI07G21030"/>
</dbReference>
<reference evidence="2" key="2">
    <citation type="submission" date="2018-05" db="EMBL/GenBank/DDBJ databases">
        <title>OmerRS3 (Oryza meridionalis Reference Sequence Version 3).</title>
        <authorList>
            <person name="Zhang J."/>
            <person name="Kudrna D."/>
            <person name="Lee S."/>
            <person name="Talag J."/>
            <person name="Welchert J."/>
            <person name="Wing R.A."/>
        </authorList>
    </citation>
    <scope>NUCLEOTIDE SEQUENCE [LARGE SCALE GENOMIC DNA]</scope>
    <source>
        <strain evidence="2">cv. OR44</strain>
    </source>
</reference>
<dbReference type="InterPro" id="IPR011989">
    <property type="entry name" value="ARM-like"/>
</dbReference>
<dbReference type="PANTHER" id="PTHR33115">
    <property type="entry name" value="ARM REPEAT SUPERFAMILY PROTEIN"/>
    <property type="match status" value="1"/>
</dbReference>
<accession>A0A0E0EFD8</accession>
<dbReference type="EnsemblPlants" id="OMERI07G21030.2">
    <property type="protein sequence ID" value="OMERI07G21030.2"/>
    <property type="gene ID" value="OMERI07G21030"/>
</dbReference>
<proteinExistence type="predicted"/>
<dbReference type="HOGENOM" id="CLU_006857_1_0_1"/>
<dbReference type="Proteomes" id="UP000008021">
    <property type="component" value="Chromosome 7"/>
</dbReference>
<evidence type="ECO:0000313" key="2">
    <source>
        <dbReference type="EnsemblPlants" id="OMERI07G21030.2"/>
    </source>
</evidence>
<dbReference type="Gene3D" id="1.25.10.10">
    <property type="entry name" value="Leucine-rich Repeat Variant"/>
    <property type="match status" value="1"/>
</dbReference>
<name>A0A0E0EFD8_9ORYZ</name>
<dbReference type="SUPFAM" id="SSF48371">
    <property type="entry name" value="ARM repeat"/>
    <property type="match status" value="1"/>
</dbReference>
<evidence type="ECO:0000313" key="3">
    <source>
        <dbReference type="Proteomes" id="UP000008021"/>
    </source>
</evidence>
<dbReference type="PANTHER" id="PTHR33115:SF11">
    <property type="entry name" value="OS07G0654700 PROTEIN"/>
    <property type="match status" value="1"/>
</dbReference>
<keyword evidence="3" id="KW-1185">Reference proteome</keyword>
<dbReference type="AlphaFoldDB" id="A0A0E0EFD8"/>
<sequence length="406" mass="45541">MSILDDLASCDQNNCVEIDRVTDLIPKIIGFTNFRIVIKNNGAQQMVLAKSSLKVLQRLTSIGGEIGVALRYKISKHPFLLRNLGVILGDNSSDQELSKLVAGILRNLAIDRDTRQEIGHMQVLITRLMKAFIKSDGTSSTNVDCFLPKVAGQALAMLAMDNVHNCLVMMKEPELINKLKNMILIPDEKYIYVAASLLRSMCQHAQAKLTESDLKELSHTLREVLERIMNVEGAELEILIGLSSQICKVIPEEFAQKLEGGQIKRRFVKRLVDALNANINPGAHCPGIRRVILEQSIYMMECNSLNASCFNEFRMMEALSMVEEMPSRTENYWIFLGGAGFMEYNTPLFALVDRAKEMLGVQCHKFFIDAVVMQKEQTENAGVGVRRPCLLLTHGKTSECAYDLIR</sequence>
<keyword evidence="1" id="KW-0175">Coiled coil</keyword>
<dbReference type="InterPro" id="IPR016024">
    <property type="entry name" value="ARM-type_fold"/>
</dbReference>
<protein>
    <submittedName>
        <fullName evidence="2">Uncharacterized protein</fullName>
    </submittedName>
</protein>
<evidence type="ECO:0000256" key="1">
    <source>
        <dbReference type="SAM" id="Coils"/>
    </source>
</evidence>